<dbReference type="OrthoDB" id="418495at2759"/>
<name>A0A167JYY1_CALVF</name>
<dbReference type="GO" id="GO:0034599">
    <property type="term" value="P:cellular response to oxidative stress"/>
    <property type="evidence" value="ECO:0007669"/>
    <property type="project" value="TreeGrafter"/>
</dbReference>
<keyword evidence="3" id="KW-1015">Disulfide bond</keyword>
<evidence type="ECO:0000256" key="2">
    <source>
        <dbReference type="ARBA" id="ARBA00022982"/>
    </source>
</evidence>
<evidence type="ECO:0000256" key="1">
    <source>
        <dbReference type="ARBA" id="ARBA00022448"/>
    </source>
</evidence>
<evidence type="ECO:0000256" key="4">
    <source>
        <dbReference type="ARBA" id="ARBA00023284"/>
    </source>
</evidence>
<gene>
    <name evidence="6" type="ORF">CALVIDRAFT_566041</name>
</gene>
<keyword evidence="1" id="KW-0813">Transport</keyword>
<dbReference type="GO" id="GO:0005737">
    <property type="term" value="C:cytoplasm"/>
    <property type="evidence" value="ECO:0007669"/>
    <property type="project" value="TreeGrafter"/>
</dbReference>
<evidence type="ECO:0000259" key="5">
    <source>
        <dbReference type="Pfam" id="PF00462"/>
    </source>
</evidence>
<sequence length="97" mass="10574">MSSTKQLVESAINDNKIVIFSKSYCPYCRRAKGVLASQGPKIFELDEMEDGADIQAYLQQKTGQRTVPNIFIGQKHIGGSDDLAQLDKSGALAKLLA</sequence>
<dbReference type="GO" id="GO:0005634">
    <property type="term" value="C:nucleus"/>
    <property type="evidence" value="ECO:0007669"/>
    <property type="project" value="TreeGrafter"/>
</dbReference>
<dbReference type="PRINTS" id="PR00160">
    <property type="entry name" value="GLUTAREDOXIN"/>
</dbReference>
<dbReference type="EMBL" id="KV417297">
    <property type="protein sequence ID" value="KZO94088.1"/>
    <property type="molecule type" value="Genomic_DNA"/>
</dbReference>
<dbReference type="InterPro" id="IPR011767">
    <property type="entry name" value="GLR_AS"/>
</dbReference>
<evidence type="ECO:0000313" key="7">
    <source>
        <dbReference type="Proteomes" id="UP000076738"/>
    </source>
</evidence>
<dbReference type="InterPro" id="IPR011899">
    <property type="entry name" value="Glutaredoxin_euk/vir"/>
</dbReference>
<dbReference type="NCBIfam" id="TIGR02180">
    <property type="entry name" value="GRX_euk"/>
    <property type="match status" value="1"/>
</dbReference>
<dbReference type="AlphaFoldDB" id="A0A167JYY1"/>
<keyword evidence="4" id="KW-0676">Redox-active center</keyword>
<dbReference type="Gene3D" id="3.40.30.10">
    <property type="entry name" value="Glutaredoxin"/>
    <property type="match status" value="1"/>
</dbReference>
<dbReference type="SUPFAM" id="SSF52833">
    <property type="entry name" value="Thioredoxin-like"/>
    <property type="match status" value="1"/>
</dbReference>
<dbReference type="GO" id="GO:0015038">
    <property type="term" value="F:glutathione disulfide oxidoreductase activity"/>
    <property type="evidence" value="ECO:0007669"/>
    <property type="project" value="TreeGrafter"/>
</dbReference>
<dbReference type="Proteomes" id="UP000076738">
    <property type="component" value="Unassembled WGS sequence"/>
</dbReference>
<dbReference type="CDD" id="cd03419">
    <property type="entry name" value="GRX_GRXh_1_2_like"/>
    <property type="match status" value="1"/>
</dbReference>
<evidence type="ECO:0000313" key="6">
    <source>
        <dbReference type="EMBL" id="KZO94088.1"/>
    </source>
</evidence>
<accession>A0A167JYY1</accession>
<dbReference type="PROSITE" id="PS51354">
    <property type="entry name" value="GLUTAREDOXIN_2"/>
    <property type="match status" value="1"/>
</dbReference>
<dbReference type="Pfam" id="PF00462">
    <property type="entry name" value="Glutaredoxin"/>
    <property type="match status" value="1"/>
</dbReference>
<keyword evidence="7" id="KW-1185">Reference proteome</keyword>
<dbReference type="InterPro" id="IPR002109">
    <property type="entry name" value="Glutaredoxin"/>
</dbReference>
<keyword evidence="2" id="KW-0249">Electron transport</keyword>
<organism evidence="6 7">
    <name type="scientific">Calocera viscosa (strain TUFC12733)</name>
    <dbReference type="NCBI Taxonomy" id="1330018"/>
    <lineage>
        <taxon>Eukaryota</taxon>
        <taxon>Fungi</taxon>
        <taxon>Dikarya</taxon>
        <taxon>Basidiomycota</taxon>
        <taxon>Agaricomycotina</taxon>
        <taxon>Dacrymycetes</taxon>
        <taxon>Dacrymycetales</taxon>
        <taxon>Dacrymycetaceae</taxon>
        <taxon>Calocera</taxon>
    </lineage>
</organism>
<dbReference type="FunFam" id="3.40.30.10:FF:000276">
    <property type="entry name" value="Glutaredoxin 3"/>
    <property type="match status" value="1"/>
</dbReference>
<dbReference type="PANTHER" id="PTHR45694:SF18">
    <property type="entry name" value="GLUTAREDOXIN-1-RELATED"/>
    <property type="match status" value="1"/>
</dbReference>
<protein>
    <submittedName>
        <fullName evidence="6">Glutaredoxin</fullName>
    </submittedName>
</protein>
<reference evidence="6 7" key="1">
    <citation type="journal article" date="2016" name="Mol. Biol. Evol.">
        <title>Comparative Genomics of Early-Diverging Mushroom-Forming Fungi Provides Insights into the Origins of Lignocellulose Decay Capabilities.</title>
        <authorList>
            <person name="Nagy L.G."/>
            <person name="Riley R."/>
            <person name="Tritt A."/>
            <person name="Adam C."/>
            <person name="Daum C."/>
            <person name="Floudas D."/>
            <person name="Sun H."/>
            <person name="Yadav J.S."/>
            <person name="Pangilinan J."/>
            <person name="Larsson K.H."/>
            <person name="Matsuura K."/>
            <person name="Barry K."/>
            <person name="Labutti K."/>
            <person name="Kuo R."/>
            <person name="Ohm R.A."/>
            <person name="Bhattacharya S.S."/>
            <person name="Shirouzu T."/>
            <person name="Yoshinaga Y."/>
            <person name="Martin F.M."/>
            <person name="Grigoriev I.V."/>
            <person name="Hibbett D.S."/>
        </authorList>
    </citation>
    <scope>NUCLEOTIDE SEQUENCE [LARGE SCALE GENOMIC DNA]</scope>
    <source>
        <strain evidence="6 7">TUFC12733</strain>
    </source>
</reference>
<evidence type="ECO:0000256" key="3">
    <source>
        <dbReference type="ARBA" id="ARBA00023157"/>
    </source>
</evidence>
<dbReference type="PANTHER" id="PTHR45694">
    <property type="entry name" value="GLUTAREDOXIN 2"/>
    <property type="match status" value="1"/>
</dbReference>
<dbReference type="PROSITE" id="PS00195">
    <property type="entry name" value="GLUTAREDOXIN_1"/>
    <property type="match status" value="1"/>
</dbReference>
<dbReference type="InterPro" id="IPR014025">
    <property type="entry name" value="Glutaredoxin_subgr"/>
</dbReference>
<dbReference type="InterPro" id="IPR036249">
    <property type="entry name" value="Thioredoxin-like_sf"/>
</dbReference>
<feature type="domain" description="Glutaredoxin" evidence="5">
    <location>
        <begin position="17"/>
        <end position="77"/>
    </location>
</feature>
<proteinExistence type="predicted"/>
<dbReference type="STRING" id="1330018.A0A167JYY1"/>